<reference evidence="2" key="1">
    <citation type="submission" date="2016-01" db="EMBL/GenBank/DDBJ databases">
        <title>Complete genome of Planococcus kocurri type strain.</title>
        <authorList>
            <person name="See-Too W.S."/>
        </authorList>
    </citation>
    <scope>NUCLEOTIDE SEQUENCE [LARGE SCALE GENOMIC DNA]</scope>
    <source>
        <strain evidence="2">ATCC 43650</strain>
    </source>
</reference>
<evidence type="ECO:0000313" key="3">
    <source>
        <dbReference type="Proteomes" id="UP000065533"/>
    </source>
</evidence>
<proteinExistence type="predicted"/>
<keyword evidence="3" id="KW-1185">Reference proteome</keyword>
<dbReference type="Gene3D" id="3.40.630.30">
    <property type="match status" value="1"/>
</dbReference>
<name>A0ABM5WSX1_9BACL</name>
<dbReference type="SUPFAM" id="SSF55729">
    <property type="entry name" value="Acyl-CoA N-acyltransferases (Nat)"/>
    <property type="match status" value="1"/>
</dbReference>
<dbReference type="InterPro" id="IPR000182">
    <property type="entry name" value="GNAT_dom"/>
</dbReference>
<evidence type="ECO:0000313" key="2">
    <source>
        <dbReference type="EMBL" id="ALS77343.1"/>
    </source>
</evidence>
<evidence type="ECO:0000259" key="1">
    <source>
        <dbReference type="Pfam" id="PF00583"/>
    </source>
</evidence>
<dbReference type="RefSeq" id="WP_058384023.1">
    <property type="nucleotide sequence ID" value="NZ_CP013661.2"/>
</dbReference>
<dbReference type="Pfam" id="PF00583">
    <property type="entry name" value="Acetyltransf_1"/>
    <property type="match status" value="1"/>
</dbReference>
<dbReference type="InterPro" id="IPR016181">
    <property type="entry name" value="Acyl_CoA_acyltransferase"/>
</dbReference>
<gene>
    <name evidence="2" type="ORF">AUO94_01200</name>
</gene>
<sequence length="115" mass="13484">MIHRYRKLHEKIAMGLLAYMPQERNVKQLKKTMALYNERPNWQLFFWKADNYYVGIIGIHVEDDEFYTVQHISVLPSFRGEGMGHEMIVSVGRVMGNRQAKPSKETKSFMTKCSA</sequence>
<protein>
    <submittedName>
        <fullName evidence="2">Acetyltransferase</fullName>
    </submittedName>
</protein>
<organism evidence="2 3">
    <name type="scientific">Planococcus kocurii</name>
    <dbReference type="NCBI Taxonomy" id="1374"/>
    <lineage>
        <taxon>Bacteria</taxon>
        <taxon>Bacillati</taxon>
        <taxon>Bacillota</taxon>
        <taxon>Bacilli</taxon>
        <taxon>Bacillales</taxon>
        <taxon>Caryophanaceae</taxon>
        <taxon>Planococcus</taxon>
    </lineage>
</organism>
<feature type="domain" description="N-acetyltransferase" evidence="1">
    <location>
        <begin position="34"/>
        <end position="88"/>
    </location>
</feature>
<dbReference type="Proteomes" id="UP000065533">
    <property type="component" value="Chromosome"/>
</dbReference>
<accession>A0ABM5WSX1</accession>
<dbReference type="EMBL" id="CP013661">
    <property type="protein sequence ID" value="ALS77343.1"/>
    <property type="molecule type" value="Genomic_DNA"/>
</dbReference>